<protein>
    <submittedName>
        <fullName evidence="2">Beta-propeller fold lactonase family protein</fullName>
    </submittedName>
</protein>
<dbReference type="Gene3D" id="2.130.10.10">
    <property type="entry name" value="YVTN repeat-like/Quinoprotein amine dehydrogenase"/>
    <property type="match status" value="3"/>
</dbReference>
<dbReference type="InterPro" id="IPR011044">
    <property type="entry name" value="Quino_amine_DH_bsu"/>
</dbReference>
<accession>A0ABY5PJM0</accession>
<dbReference type="PANTHER" id="PTHR47197:SF3">
    <property type="entry name" value="DIHYDRO-HEME D1 DEHYDROGENASE"/>
    <property type="match status" value="1"/>
</dbReference>
<dbReference type="Pfam" id="PF10282">
    <property type="entry name" value="Lactonase"/>
    <property type="match status" value="2"/>
</dbReference>
<keyword evidence="3" id="KW-1185">Reference proteome</keyword>
<feature type="signal peptide" evidence="1">
    <location>
        <begin position="1"/>
        <end position="20"/>
    </location>
</feature>
<organism evidence="2 3">
    <name type="scientific">Svornostia abyssi</name>
    <dbReference type="NCBI Taxonomy" id="2898438"/>
    <lineage>
        <taxon>Bacteria</taxon>
        <taxon>Bacillati</taxon>
        <taxon>Actinomycetota</taxon>
        <taxon>Thermoleophilia</taxon>
        <taxon>Solirubrobacterales</taxon>
        <taxon>Baekduiaceae</taxon>
        <taxon>Svornostia</taxon>
    </lineage>
</organism>
<feature type="chain" id="PRO_5047194157" evidence="1">
    <location>
        <begin position="21"/>
        <end position="468"/>
    </location>
</feature>
<dbReference type="InterPro" id="IPR051200">
    <property type="entry name" value="Host-pathogen_enzymatic-act"/>
</dbReference>
<dbReference type="SUPFAM" id="SSF50969">
    <property type="entry name" value="YVTN repeat-like/Quinoprotein amine dehydrogenase"/>
    <property type="match status" value="1"/>
</dbReference>
<evidence type="ECO:0000313" key="3">
    <source>
        <dbReference type="Proteomes" id="UP001058860"/>
    </source>
</evidence>
<evidence type="ECO:0000313" key="2">
    <source>
        <dbReference type="EMBL" id="UUY04862.1"/>
    </source>
</evidence>
<dbReference type="EMBL" id="CP088295">
    <property type="protein sequence ID" value="UUY04862.1"/>
    <property type="molecule type" value="Genomic_DNA"/>
</dbReference>
<dbReference type="InterPro" id="IPR019405">
    <property type="entry name" value="Lactonase_7-beta_prop"/>
</dbReference>
<dbReference type="PANTHER" id="PTHR47197">
    <property type="entry name" value="PROTEIN NIRF"/>
    <property type="match status" value="1"/>
</dbReference>
<dbReference type="InterPro" id="IPR015943">
    <property type="entry name" value="WD40/YVTN_repeat-like_dom_sf"/>
</dbReference>
<gene>
    <name evidence="2" type="ORF">LRS13_04845</name>
</gene>
<sequence>MIASSLLALTLVLAPGAAGAQRPPVSAIGTITQVDGTGGCLVDRSAPRADCAPARALLGPAPFLGSHAVAISPDGTHVYVAASTADAIAVFGRSARTGRLTQAGGKAGCIAAKGANGCAWARGLNGPNSVAVTPDGRHVYATSLNSDDISVMRRNRTTGALTQLSGASGCISGVAAVPGCASGRAVDGPDVITVSPDGKNVYAGSFFGNAVVTFSRNASTGVLTQPADTTGCLAAATTGCAAGLALGAPEGLAASEDGASVYVATAASNAVVTLRRDPSTGALTQATDGTGCIANGPITGCATGVRLGGANALTVSPDDGDVYVTSLTSNSVTSFIRTTGTGQLAQQTGTSACAIYVIAVGCSLARSLSAPEGIAVSPDGATVYAAAYNSGTIDTFDRSSTGALKQKPRRPGCITGRTAADCTAGRALSGVSSIAVSPDGKHVYAAAFKSNAVTVFTRITKAMTSGSD</sequence>
<dbReference type="Proteomes" id="UP001058860">
    <property type="component" value="Chromosome"/>
</dbReference>
<name>A0ABY5PJM0_9ACTN</name>
<evidence type="ECO:0000256" key="1">
    <source>
        <dbReference type="SAM" id="SignalP"/>
    </source>
</evidence>
<dbReference type="SUPFAM" id="SSF75011">
    <property type="entry name" value="3-carboxy-cis,cis-mucoante lactonizing enzyme"/>
    <property type="match status" value="1"/>
</dbReference>
<proteinExistence type="predicted"/>
<reference evidence="3" key="1">
    <citation type="submission" date="2021-11" db="EMBL/GenBank/DDBJ databases">
        <title>Cultivation dependent microbiological survey of springs from the worlds oldest radium mine currently devoted to the extraction of radon-saturated water.</title>
        <authorList>
            <person name="Kapinusova G."/>
            <person name="Smrhova T."/>
            <person name="Strejcek M."/>
            <person name="Suman J."/>
            <person name="Jani K."/>
            <person name="Pajer P."/>
            <person name="Uhlik O."/>
        </authorList>
    </citation>
    <scope>NUCLEOTIDE SEQUENCE [LARGE SCALE GENOMIC DNA]</scope>
    <source>
        <strain evidence="3">J379</strain>
    </source>
</reference>
<keyword evidence="1" id="KW-0732">Signal</keyword>
<dbReference type="RefSeq" id="WP_353865342.1">
    <property type="nucleotide sequence ID" value="NZ_CP088295.1"/>
</dbReference>